<dbReference type="PANTHER" id="PTHR46173:SF1">
    <property type="entry name" value="CCA TRNA NUCLEOTIDYLTRANSFERASE 1, MITOCHONDRIAL"/>
    <property type="match status" value="1"/>
</dbReference>
<evidence type="ECO:0000256" key="9">
    <source>
        <dbReference type="RuleBase" id="RU003953"/>
    </source>
</evidence>
<evidence type="ECO:0000313" key="13">
    <source>
        <dbReference type="EMBL" id="SOC38859.1"/>
    </source>
</evidence>
<dbReference type="Pfam" id="PF13735">
    <property type="entry name" value="tRNA_NucTran2_2"/>
    <property type="match status" value="1"/>
</dbReference>
<dbReference type="SUPFAM" id="SSF81891">
    <property type="entry name" value="Poly A polymerase C-terminal region-like"/>
    <property type="match status" value="1"/>
</dbReference>
<dbReference type="InterPro" id="IPR032828">
    <property type="entry name" value="PolyA_RNA-bd"/>
</dbReference>
<dbReference type="GO" id="GO:0016779">
    <property type="term" value="F:nucleotidyltransferase activity"/>
    <property type="evidence" value="ECO:0007669"/>
    <property type="project" value="UniProtKB-KW"/>
</dbReference>
<dbReference type="InterPro" id="IPR043519">
    <property type="entry name" value="NT_sf"/>
</dbReference>
<dbReference type="GO" id="GO:0000166">
    <property type="term" value="F:nucleotide binding"/>
    <property type="evidence" value="ECO:0007669"/>
    <property type="project" value="UniProtKB-KW"/>
</dbReference>
<keyword evidence="4" id="KW-0548">Nucleotidyltransferase</keyword>
<reference evidence="14" key="1">
    <citation type="submission" date="2017-08" db="EMBL/GenBank/DDBJ databases">
        <authorList>
            <person name="Varghese N."/>
            <person name="Submissions S."/>
        </authorList>
    </citation>
    <scope>NUCLEOTIDE SEQUENCE [LARGE SCALE GENOMIC DNA]</scope>
    <source>
        <strain evidence="14">DSM 23173</strain>
    </source>
</reference>
<keyword evidence="5" id="KW-0479">Metal-binding</keyword>
<keyword evidence="14" id="KW-1185">Reference proteome</keyword>
<feature type="domain" description="tRNA nucleotidyltransferase/poly(A) polymerase RNA and SrmB- binding" evidence="11">
    <location>
        <begin position="169"/>
        <end position="228"/>
    </location>
</feature>
<evidence type="ECO:0000256" key="3">
    <source>
        <dbReference type="ARBA" id="ARBA00022694"/>
    </source>
</evidence>
<dbReference type="Gene3D" id="1.10.246.80">
    <property type="match status" value="1"/>
</dbReference>
<evidence type="ECO:0000259" key="12">
    <source>
        <dbReference type="Pfam" id="PF13735"/>
    </source>
</evidence>
<proteinExistence type="inferred from homology"/>
<protein>
    <submittedName>
        <fullName evidence="13">tRNA nucleotidyltransferase (CCA-adding enzyme)</fullName>
    </submittedName>
</protein>
<dbReference type="Gene3D" id="1.10.3090.10">
    <property type="entry name" value="cca-adding enzyme, domain 2"/>
    <property type="match status" value="1"/>
</dbReference>
<dbReference type="Pfam" id="PF12627">
    <property type="entry name" value="PolyA_pol_RNAbd"/>
    <property type="match status" value="1"/>
</dbReference>
<dbReference type="GO" id="GO:0000049">
    <property type="term" value="F:tRNA binding"/>
    <property type="evidence" value="ECO:0007669"/>
    <property type="project" value="TreeGrafter"/>
</dbReference>
<sequence>MHTLFETGAKIMKKLNDSGHEAFFVGGCVRDFHMKRDIQDVDITTDAKPGEVEEIFEKTIDVGKAHGTIIVMTDDIPFEVTTYRTDGAYTNHRHPDEVIFSNHLNEDLQRRDFTMNAMAMDRDYTFHDPYDGRGAIERHEITTVGRPSDRFGEDALRMVRALRFMSVLNFSIEADTEEAITLNAHLLKHVSVERIITEFKKMYGGAALEQAKLKLVQTGLVRHIPFFADAGEEVLLRSRVHSLADELAVQIIKNPVLEGRLSRLKLSKKEVGFVKSCAALHDALENGLHPLKIAYSFDEEVIGRFSAINDENHLTDQYSLLGEAASLKKSLPISGKQDLAVGGRELMALFQSRSGPWIKECLNIIENEVLFGRLKNEHNDIIDWVRRHVKVESGSVEITE</sequence>
<evidence type="ECO:0000259" key="11">
    <source>
        <dbReference type="Pfam" id="PF12627"/>
    </source>
</evidence>
<keyword evidence="2 9" id="KW-0808">Transferase</keyword>
<dbReference type="RefSeq" id="WP_179647079.1">
    <property type="nucleotide sequence ID" value="NZ_OBQF01000001.1"/>
</dbReference>
<dbReference type="SUPFAM" id="SSF81301">
    <property type="entry name" value="Nucleotidyltransferase"/>
    <property type="match status" value="1"/>
</dbReference>
<evidence type="ECO:0000256" key="7">
    <source>
        <dbReference type="ARBA" id="ARBA00022842"/>
    </source>
</evidence>
<evidence type="ECO:0000256" key="6">
    <source>
        <dbReference type="ARBA" id="ARBA00022741"/>
    </source>
</evidence>
<feature type="domain" description="CCA-adding enzyme C-terminal" evidence="12">
    <location>
        <begin position="260"/>
        <end position="385"/>
    </location>
</feature>
<evidence type="ECO:0000256" key="1">
    <source>
        <dbReference type="ARBA" id="ARBA00001946"/>
    </source>
</evidence>
<dbReference type="Pfam" id="PF01743">
    <property type="entry name" value="PolyA_pol"/>
    <property type="match status" value="1"/>
</dbReference>
<dbReference type="Proteomes" id="UP000219412">
    <property type="component" value="Unassembled WGS sequence"/>
</dbReference>
<keyword evidence="8 9" id="KW-0694">RNA-binding</keyword>
<evidence type="ECO:0000313" key="14">
    <source>
        <dbReference type="Proteomes" id="UP000219412"/>
    </source>
</evidence>
<dbReference type="InterPro" id="IPR002646">
    <property type="entry name" value="PolA_pol_head_dom"/>
</dbReference>
<dbReference type="AlphaFoldDB" id="A0A285UAP2"/>
<dbReference type="NCBIfam" id="NF009814">
    <property type="entry name" value="PRK13299.1"/>
    <property type="match status" value="1"/>
</dbReference>
<evidence type="ECO:0000256" key="2">
    <source>
        <dbReference type="ARBA" id="ARBA00022679"/>
    </source>
</evidence>
<evidence type="ECO:0000256" key="4">
    <source>
        <dbReference type="ARBA" id="ARBA00022695"/>
    </source>
</evidence>
<dbReference type="InterPro" id="IPR032810">
    <property type="entry name" value="CCA-adding_enz_C"/>
</dbReference>
<keyword evidence="6" id="KW-0547">Nucleotide-binding</keyword>
<organism evidence="13 14">
    <name type="scientific">Salinicoccus kekensis</name>
    <dbReference type="NCBI Taxonomy" id="714307"/>
    <lineage>
        <taxon>Bacteria</taxon>
        <taxon>Bacillati</taxon>
        <taxon>Bacillota</taxon>
        <taxon>Bacilli</taxon>
        <taxon>Bacillales</taxon>
        <taxon>Staphylococcaceae</taxon>
        <taxon>Salinicoccus</taxon>
    </lineage>
</organism>
<dbReference type="GO" id="GO:0046872">
    <property type="term" value="F:metal ion binding"/>
    <property type="evidence" value="ECO:0007669"/>
    <property type="project" value="UniProtKB-KW"/>
</dbReference>
<dbReference type="Gene3D" id="3.30.460.10">
    <property type="entry name" value="Beta Polymerase, domain 2"/>
    <property type="match status" value="1"/>
</dbReference>
<dbReference type="EMBL" id="OBQF01000001">
    <property type="protein sequence ID" value="SOC38859.1"/>
    <property type="molecule type" value="Genomic_DNA"/>
</dbReference>
<dbReference type="GO" id="GO:0008033">
    <property type="term" value="P:tRNA processing"/>
    <property type="evidence" value="ECO:0007669"/>
    <property type="project" value="UniProtKB-KW"/>
</dbReference>
<comment type="cofactor">
    <cofactor evidence="1">
        <name>Mg(2+)</name>
        <dbReference type="ChEBI" id="CHEBI:18420"/>
    </cofactor>
</comment>
<dbReference type="CDD" id="cd05398">
    <property type="entry name" value="NT_ClassII-CCAase"/>
    <property type="match status" value="1"/>
</dbReference>
<name>A0A285UAP2_9STAP</name>
<evidence type="ECO:0000259" key="10">
    <source>
        <dbReference type="Pfam" id="PF01743"/>
    </source>
</evidence>
<keyword evidence="7" id="KW-0460">Magnesium</keyword>
<feature type="domain" description="Poly A polymerase head" evidence="10">
    <location>
        <begin position="22"/>
        <end position="141"/>
    </location>
</feature>
<dbReference type="InterPro" id="IPR050264">
    <property type="entry name" value="Bact_CCA-adding_enz_type3_sf"/>
</dbReference>
<comment type="similarity">
    <text evidence="9">Belongs to the tRNA nucleotidyltransferase/poly(A) polymerase family.</text>
</comment>
<keyword evidence="3" id="KW-0819">tRNA processing</keyword>
<gene>
    <name evidence="13" type="ORF">SAMN05878391_0584</name>
</gene>
<accession>A0A285UAP2</accession>
<dbReference type="PANTHER" id="PTHR46173">
    <property type="entry name" value="CCA TRNA NUCLEOTIDYLTRANSFERASE 1, MITOCHONDRIAL"/>
    <property type="match status" value="1"/>
</dbReference>
<evidence type="ECO:0000256" key="8">
    <source>
        <dbReference type="ARBA" id="ARBA00022884"/>
    </source>
</evidence>
<evidence type="ECO:0000256" key="5">
    <source>
        <dbReference type="ARBA" id="ARBA00022723"/>
    </source>
</evidence>